<sequence length="569" mass="62775">MTATGHMVQDFTANERPLDYNAAPNSLVTPPWIDHDAAIGLLAHDHLKPRNPIAGEVDTGIISPFSCDTSMSIGSGHVFGLQSPTFDDIFGEHEAGSLFNFEPDTYPEASRPSAACPSTQSTQSTFTSTRQSRGQTCPGSLVSPNPGSSRLQSVGVIDMSRGENPTYERRLQTESASLLAYYTDNIYSIQFPFVLKDDHVQVGYKVGWLHYLLFRSLAISRVTAILVEAHQSLQSNHAYREPYSQFLRKARGVLTKLPTCSSVSALQDNDEISFQTTETCFCYLQILLLQASFGKYVDWASVLKEAAPYFKSLLDLFWQSTSTDTSRTSVPTAHKRAINVMVAYYVWFDILAASFYRQRSFLNVSFGELIESCADDIHIISGCETWVLTSLSQILDLDVWREELNVRKQLSMIELARRGIGILEGLKDGLSDLQSRDTGIVSPESQSTSTATSLFSNTAIIYLNVVVSGPTPGLPEIHGAVSQVLRGLRGPSSFHLLPIAALPLCIAGCLAERGDRIMLLDTLVKSQGDGDIPQIVRQALRIIQECWKIRDEKGHDCDWSVGISSLQDI</sequence>
<keyword evidence="5" id="KW-1185">Reference proteome</keyword>
<evidence type="ECO:0000313" key="4">
    <source>
        <dbReference type="EMBL" id="KAK9771974.1"/>
    </source>
</evidence>
<dbReference type="Pfam" id="PF11951">
    <property type="entry name" value="Fungal_trans_2"/>
    <property type="match status" value="1"/>
</dbReference>
<organism evidence="4 5">
    <name type="scientific">Seiridium cardinale</name>
    <dbReference type="NCBI Taxonomy" id="138064"/>
    <lineage>
        <taxon>Eukaryota</taxon>
        <taxon>Fungi</taxon>
        <taxon>Dikarya</taxon>
        <taxon>Ascomycota</taxon>
        <taxon>Pezizomycotina</taxon>
        <taxon>Sordariomycetes</taxon>
        <taxon>Xylariomycetidae</taxon>
        <taxon>Amphisphaeriales</taxon>
        <taxon>Sporocadaceae</taxon>
        <taxon>Seiridium</taxon>
    </lineage>
</organism>
<gene>
    <name evidence="4" type="ORF">SCAR479_11293</name>
</gene>
<protein>
    <submittedName>
        <fullName evidence="4">C6 transcription factor</fullName>
    </submittedName>
</protein>
<dbReference type="PANTHER" id="PTHR37534:SF26">
    <property type="entry name" value="TRANSCRIPTION FACTOR, PUTATIVE-RELATED"/>
    <property type="match status" value="1"/>
</dbReference>
<feature type="region of interest" description="Disordered" evidence="3">
    <location>
        <begin position="109"/>
        <end position="144"/>
    </location>
</feature>
<evidence type="ECO:0000313" key="5">
    <source>
        <dbReference type="Proteomes" id="UP001465668"/>
    </source>
</evidence>
<comment type="caution">
    <text evidence="4">The sequence shown here is derived from an EMBL/GenBank/DDBJ whole genome shotgun (WGS) entry which is preliminary data.</text>
</comment>
<comment type="subcellular location">
    <subcellularLocation>
        <location evidence="1">Nucleus</location>
    </subcellularLocation>
</comment>
<evidence type="ECO:0000256" key="1">
    <source>
        <dbReference type="ARBA" id="ARBA00004123"/>
    </source>
</evidence>
<dbReference type="EMBL" id="JARVKM010000067">
    <property type="protein sequence ID" value="KAK9771974.1"/>
    <property type="molecule type" value="Genomic_DNA"/>
</dbReference>
<name>A0ABR2XDV2_9PEZI</name>
<accession>A0ABR2XDV2</accession>
<reference evidence="4 5" key="1">
    <citation type="submission" date="2024-02" db="EMBL/GenBank/DDBJ databases">
        <title>First draft genome assembly of two strains of Seiridium cardinale.</title>
        <authorList>
            <person name="Emiliani G."/>
            <person name="Scali E."/>
        </authorList>
    </citation>
    <scope>NUCLEOTIDE SEQUENCE [LARGE SCALE GENOMIC DNA]</scope>
    <source>
        <strain evidence="4 5">BM-138-000479</strain>
    </source>
</reference>
<keyword evidence="2" id="KW-0539">Nucleus</keyword>
<evidence type="ECO:0000256" key="2">
    <source>
        <dbReference type="ARBA" id="ARBA00023242"/>
    </source>
</evidence>
<dbReference type="Proteomes" id="UP001465668">
    <property type="component" value="Unassembled WGS sequence"/>
</dbReference>
<proteinExistence type="predicted"/>
<dbReference type="InterPro" id="IPR021858">
    <property type="entry name" value="Fun_TF"/>
</dbReference>
<evidence type="ECO:0000256" key="3">
    <source>
        <dbReference type="SAM" id="MobiDB-lite"/>
    </source>
</evidence>
<dbReference type="PANTHER" id="PTHR37534">
    <property type="entry name" value="TRANSCRIPTIONAL ACTIVATOR PROTEIN UGA3"/>
    <property type="match status" value="1"/>
</dbReference>
<feature type="compositionally biased region" description="Low complexity" evidence="3">
    <location>
        <begin position="118"/>
        <end position="136"/>
    </location>
</feature>